<evidence type="ECO:0000256" key="1">
    <source>
        <dbReference type="SAM" id="MobiDB-lite"/>
    </source>
</evidence>
<dbReference type="Proteomes" id="UP000182085">
    <property type="component" value="Chromosome I"/>
</dbReference>
<protein>
    <submittedName>
        <fullName evidence="2">Uncharacterized protein</fullName>
    </submittedName>
</protein>
<dbReference type="EMBL" id="LT629801">
    <property type="protein sequence ID" value="SDV13175.1"/>
    <property type="molecule type" value="Genomic_DNA"/>
</dbReference>
<evidence type="ECO:0000313" key="3">
    <source>
        <dbReference type="Proteomes" id="UP000182085"/>
    </source>
</evidence>
<dbReference type="AlphaFoldDB" id="A0AAE8HEZ7"/>
<keyword evidence="3" id="KW-1185">Reference proteome</keyword>
<reference evidence="2 3" key="1">
    <citation type="submission" date="2016-10" db="EMBL/GenBank/DDBJ databases">
        <authorList>
            <person name="Varghese N."/>
            <person name="Submissions S."/>
        </authorList>
    </citation>
    <scope>NUCLEOTIDE SEQUENCE [LARGE SCALE GENOMIC DNA]</scope>
    <source>
        <strain evidence="2 3">BS2777</strain>
    </source>
</reference>
<name>A0AAE8HEZ7_9PSED</name>
<feature type="compositionally biased region" description="Polar residues" evidence="1">
    <location>
        <begin position="28"/>
        <end position="39"/>
    </location>
</feature>
<feature type="region of interest" description="Disordered" evidence="1">
    <location>
        <begin position="27"/>
        <end position="81"/>
    </location>
</feature>
<sequence length="175" mass="18046">MNISSALTHPLVQSALVPAMKAAIPTPAITQPTSSTVSEASPPHDRQIRDNPLMKAMLERKSSTQDQPALGQPTVQASTDKSGLQKLAGDIAQHTWFIPGLSNMLSGVAGADKGLDGVVKGLVSGLDKTLVDGLGTAIEGAANKDVVSIFKGYGQAVKHNASTPESVKSVLANLV</sequence>
<proteinExistence type="predicted"/>
<evidence type="ECO:0000313" key="2">
    <source>
        <dbReference type="EMBL" id="SDV13175.1"/>
    </source>
</evidence>
<gene>
    <name evidence="2" type="ORF">SAMN04490209_3817</name>
</gene>
<accession>A0AAE8HEZ7</accession>
<organism evidence="2 3">
    <name type="scientific">Pseudomonas rhodesiae</name>
    <dbReference type="NCBI Taxonomy" id="76760"/>
    <lineage>
        <taxon>Bacteria</taxon>
        <taxon>Pseudomonadati</taxon>
        <taxon>Pseudomonadota</taxon>
        <taxon>Gammaproteobacteria</taxon>
        <taxon>Pseudomonadales</taxon>
        <taxon>Pseudomonadaceae</taxon>
        <taxon>Pseudomonas</taxon>
    </lineage>
</organism>